<proteinExistence type="predicted"/>
<dbReference type="CTD" id="20242974"/>
<evidence type="ECO:0000313" key="3">
    <source>
        <dbReference type="Proteomes" id="UP000030746"/>
    </source>
</evidence>
<evidence type="ECO:0008006" key="4">
    <source>
        <dbReference type="Google" id="ProtNLM"/>
    </source>
</evidence>
<reference evidence="2 3" key="1">
    <citation type="journal article" date="2013" name="Nature">
        <title>Insights into bilaterian evolution from three spiralian genomes.</title>
        <authorList>
            <person name="Simakov O."/>
            <person name="Marletaz F."/>
            <person name="Cho S.J."/>
            <person name="Edsinger-Gonzales E."/>
            <person name="Havlak P."/>
            <person name="Hellsten U."/>
            <person name="Kuo D.H."/>
            <person name="Larsson T."/>
            <person name="Lv J."/>
            <person name="Arendt D."/>
            <person name="Savage R."/>
            <person name="Osoegawa K."/>
            <person name="de Jong P."/>
            <person name="Grimwood J."/>
            <person name="Chapman J.A."/>
            <person name="Shapiro H."/>
            <person name="Aerts A."/>
            <person name="Otillar R.P."/>
            <person name="Terry A.Y."/>
            <person name="Boore J.L."/>
            <person name="Grigoriev I.V."/>
            <person name="Lindberg D.R."/>
            <person name="Seaver E.C."/>
            <person name="Weisblat D.A."/>
            <person name="Putnam N.H."/>
            <person name="Rokhsar D.S."/>
        </authorList>
    </citation>
    <scope>NUCLEOTIDE SEQUENCE [LARGE SCALE GENOMIC DNA]</scope>
</reference>
<feature type="region of interest" description="Disordered" evidence="1">
    <location>
        <begin position="86"/>
        <end position="118"/>
    </location>
</feature>
<protein>
    <recommendedName>
        <fullName evidence="4">Endonuclease/exonuclease/phosphatase domain-containing protein</fullName>
    </recommendedName>
</protein>
<dbReference type="HOGENOM" id="CLU_1050685_0_0_1"/>
<name>V4AQK5_LOTGI</name>
<dbReference type="GeneID" id="20242974"/>
<evidence type="ECO:0000313" key="2">
    <source>
        <dbReference type="EMBL" id="ESO95956.1"/>
    </source>
</evidence>
<sequence length="298" mass="33989">MGAMEKLDRNEKMPKVTIDAVDLGNIPRSYPEDLNNVSIAERLIRMKAKMSSFQDILDHTICENLTIKEQLDKKLYSQSVIEPRKTNAVPPKSVKSAASETRMGYSESTKRNHPKVSHLREKSADRLIQEHWLLQEQLSLFETKIKGIRVHDVSGMDSNRLLCGRPFRGCTILWKSGLLCNIKPIVSESRRVCAVMIEMGYMKVLLCNVYMPCANSNEHEFDDTLNEIGKLIYESDTDYIVVGGDFNTDLSRTTSYHTIRLKAFCSSYTLDFAQKHDTSNVEYTFESKINGDKSTPLF</sequence>
<dbReference type="Proteomes" id="UP000030746">
    <property type="component" value="Unassembled WGS sequence"/>
</dbReference>
<dbReference type="SUPFAM" id="SSF56219">
    <property type="entry name" value="DNase I-like"/>
    <property type="match status" value="1"/>
</dbReference>
<dbReference type="Gene3D" id="3.60.10.10">
    <property type="entry name" value="Endonuclease/exonuclease/phosphatase"/>
    <property type="match status" value="1"/>
</dbReference>
<accession>V4AQK5</accession>
<dbReference type="KEGG" id="lgi:LOTGIDRAFT_175012"/>
<evidence type="ECO:0000256" key="1">
    <source>
        <dbReference type="SAM" id="MobiDB-lite"/>
    </source>
</evidence>
<keyword evidence="3" id="KW-1185">Reference proteome</keyword>
<organism evidence="2 3">
    <name type="scientific">Lottia gigantea</name>
    <name type="common">Giant owl limpet</name>
    <dbReference type="NCBI Taxonomy" id="225164"/>
    <lineage>
        <taxon>Eukaryota</taxon>
        <taxon>Metazoa</taxon>
        <taxon>Spiralia</taxon>
        <taxon>Lophotrochozoa</taxon>
        <taxon>Mollusca</taxon>
        <taxon>Gastropoda</taxon>
        <taxon>Patellogastropoda</taxon>
        <taxon>Lottioidea</taxon>
        <taxon>Lottiidae</taxon>
        <taxon>Lottia</taxon>
    </lineage>
</organism>
<dbReference type="OrthoDB" id="6086353at2759"/>
<dbReference type="EMBL" id="KB201563">
    <property type="protein sequence ID" value="ESO95956.1"/>
    <property type="molecule type" value="Genomic_DNA"/>
</dbReference>
<dbReference type="RefSeq" id="XP_009053360.1">
    <property type="nucleotide sequence ID" value="XM_009055112.1"/>
</dbReference>
<dbReference type="InterPro" id="IPR036691">
    <property type="entry name" value="Endo/exonu/phosph_ase_sf"/>
</dbReference>
<gene>
    <name evidence="2" type="ORF">LOTGIDRAFT_175012</name>
</gene>
<dbReference type="AlphaFoldDB" id="V4AQK5"/>